<keyword evidence="3" id="KW-1185">Reference proteome</keyword>
<sequence>MAKQTSEATLKGKEEAHFSNFKKDWRRQNAYRGSRQDDVRDGHSGSSHSGRAQKNDNKGSQPKPNRRYKWKGYNCEKKGHIANNYWSKKKVVESNTASSRDEQKSDHE</sequence>
<accession>A0A2P5F762</accession>
<feature type="compositionally biased region" description="Basic and acidic residues" evidence="1">
    <location>
        <begin position="34"/>
        <end position="43"/>
    </location>
</feature>
<reference evidence="3" key="1">
    <citation type="submission" date="2016-06" db="EMBL/GenBank/DDBJ databases">
        <title>Parallel loss of symbiosis genes in relatives of nitrogen-fixing non-legume Parasponia.</title>
        <authorList>
            <person name="Van Velzen R."/>
            <person name="Holmer R."/>
            <person name="Bu F."/>
            <person name="Rutten L."/>
            <person name="Van Zeijl A."/>
            <person name="Liu W."/>
            <person name="Santuari L."/>
            <person name="Cao Q."/>
            <person name="Sharma T."/>
            <person name="Shen D."/>
            <person name="Roswanjaya Y."/>
            <person name="Wardhani T."/>
            <person name="Kalhor M.S."/>
            <person name="Jansen J."/>
            <person name="Van den Hoogen J."/>
            <person name="Gungor B."/>
            <person name="Hartog M."/>
            <person name="Hontelez J."/>
            <person name="Verver J."/>
            <person name="Yang W.-C."/>
            <person name="Schijlen E."/>
            <person name="Repin R."/>
            <person name="Schilthuizen M."/>
            <person name="Schranz E."/>
            <person name="Heidstra R."/>
            <person name="Miyata K."/>
            <person name="Fedorova E."/>
            <person name="Kohlen W."/>
            <person name="Bisseling T."/>
            <person name="Smit S."/>
            <person name="Geurts R."/>
        </authorList>
    </citation>
    <scope>NUCLEOTIDE SEQUENCE [LARGE SCALE GENOMIC DNA]</scope>
    <source>
        <strain evidence="3">cv. RG33-2</strain>
    </source>
</reference>
<protein>
    <recommendedName>
        <fullName evidence="4">Zinc finger, CCHC-type</fullName>
    </recommendedName>
</protein>
<feature type="compositionally biased region" description="Basic and acidic residues" evidence="1">
    <location>
        <begin position="99"/>
        <end position="108"/>
    </location>
</feature>
<gene>
    <name evidence="2" type="ORF">TorRG33x02_105800</name>
</gene>
<dbReference type="EMBL" id="JXTC01000057">
    <property type="protein sequence ID" value="PON93596.1"/>
    <property type="molecule type" value="Genomic_DNA"/>
</dbReference>
<dbReference type="Proteomes" id="UP000237000">
    <property type="component" value="Unassembled WGS sequence"/>
</dbReference>
<dbReference type="InParanoid" id="A0A2P5F762"/>
<evidence type="ECO:0000313" key="3">
    <source>
        <dbReference type="Proteomes" id="UP000237000"/>
    </source>
</evidence>
<feature type="compositionally biased region" description="Basic and acidic residues" evidence="1">
    <location>
        <begin position="10"/>
        <end position="27"/>
    </location>
</feature>
<feature type="region of interest" description="Disordered" evidence="1">
    <location>
        <begin position="1"/>
        <end position="108"/>
    </location>
</feature>
<comment type="caution">
    <text evidence="2">The sequence shown here is derived from an EMBL/GenBank/DDBJ whole genome shotgun (WGS) entry which is preliminary data.</text>
</comment>
<proteinExistence type="predicted"/>
<evidence type="ECO:0000256" key="1">
    <source>
        <dbReference type="SAM" id="MobiDB-lite"/>
    </source>
</evidence>
<organism evidence="2 3">
    <name type="scientific">Trema orientale</name>
    <name type="common">Charcoal tree</name>
    <name type="synonym">Celtis orientalis</name>
    <dbReference type="NCBI Taxonomy" id="63057"/>
    <lineage>
        <taxon>Eukaryota</taxon>
        <taxon>Viridiplantae</taxon>
        <taxon>Streptophyta</taxon>
        <taxon>Embryophyta</taxon>
        <taxon>Tracheophyta</taxon>
        <taxon>Spermatophyta</taxon>
        <taxon>Magnoliopsida</taxon>
        <taxon>eudicotyledons</taxon>
        <taxon>Gunneridae</taxon>
        <taxon>Pentapetalae</taxon>
        <taxon>rosids</taxon>
        <taxon>fabids</taxon>
        <taxon>Rosales</taxon>
        <taxon>Cannabaceae</taxon>
        <taxon>Trema</taxon>
    </lineage>
</organism>
<evidence type="ECO:0008006" key="4">
    <source>
        <dbReference type="Google" id="ProtNLM"/>
    </source>
</evidence>
<dbReference type="AlphaFoldDB" id="A0A2P5F762"/>
<evidence type="ECO:0000313" key="2">
    <source>
        <dbReference type="EMBL" id="PON93596.1"/>
    </source>
</evidence>
<name>A0A2P5F762_TREOI</name>